<accession>A0ABW2B6X4</accession>
<name>A0ABW2B6X4_9RHOB</name>
<protein>
    <recommendedName>
        <fullName evidence="4">Antenna pigment protein beta chain</fullName>
    </recommendedName>
</protein>
<sequence length="53" mass="6076">MTDPNLTRQDEDISAPEYIAEDLQDHHDFGNWPEVFGVLLTAFLVWLIFALNG</sequence>
<evidence type="ECO:0000256" key="1">
    <source>
        <dbReference type="SAM" id="Phobius"/>
    </source>
</evidence>
<reference evidence="3" key="1">
    <citation type="journal article" date="2019" name="Int. J. Syst. Evol. Microbiol.">
        <title>The Global Catalogue of Microorganisms (GCM) 10K type strain sequencing project: providing services to taxonomists for standard genome sequencing and annotation.</title>
        <authorList>
            <consortium name="The Broad Institute Genomics Platform"/>
            <consortium name="The Broad Institute Genome Sequencing Center for Infectious Disease"/>
            <person name="Wu L."/>
            <person name="Ma J."/>
        </authorList>
    </citation>
    <scope>NUCLEOTIDE SEQUENCE [LARGE SCALE GENOMIC DNA]</scope>
    <source>
        <strain evidence="3">CCUG 66188</strain>
    </source>
</reference>
<evidence type="ECO:0008006" key="4">
    <source>
        <dbReference type="Google" id="ProtNLM"/>
    </source>
</evidence>
<organism evidence="2 3">
    <name type="scientific">Sulfitobacter porphyrae</name>
    <dbReference type="NCBI Taxonomy" id="1246864"/>
    <lineage>
        <taxon>Bacteria</taxon>
        <taxon>Pseudomonadati</taxon>
        <taxon>Pseudomonadota</taxon>
        <taxon>Alphaproteobacteria</taxon>
        <taxon>Rhodobacterales</taxon>
        <taxon>Roseobacteraceae</taxon>
        <taxon>Sulfitobacter</taxon>
    </lineage>
</organism>
<feature type="transmembrane region" description="Helical" evidence="1">
    <location>
        <begin position="35"/>
        <end position="52"/>
    </location>
</feature>
<gene>
    <name evidence="2" type="ORF">ACFQFQ_21875</name>
</gene>
<evidence type="ECO:0000313" key="2">
    <source>
        <dbReference type="EMBL" id="MFC6761495.1"/>
    </source>
</evidence>
<proteinExistence type="predicted"/>
<comment type="caution">
    <text evidence="2">The sequence shown here is derived from an EMBL/GenBank/DDBJ whole genome shotgun (WGS) entry which is preliminary data.</text>
</comment>
<keyword evidence="3" id="KW-1185">Reference proteome</keyword>
<keyword evidence="1" id="KW-0812">Transmembrane</keyword>
<dbReference type="Proteomes" id="UP001596353">
    <property type="component" value="Unassembled WGS sequence"/>
</dbReference>
<keyword evidence="1" id="KW-1133">Transmembrane helix</keyword>
<dbReference type="EMBL" id="JBHSWG010000003">
    <property type="protein sequence ID" value="MFC6761495.1"/>
    <property type="molecule type" value="Genomic_DNA"/>
</dbReference>
<evidence type="ECO:0000313" key="3">
    <source>
        <dbReference type="Proteomes" id="UP001596353"/>
    </source>
</evidence>
<keyword evidence="1" id="KW-0472">Membrane</keyword>